<comment type="caution">
    <text evidence="1">The sequence shown here is derived from an EMBL/GenBank/DDBJ whole genome shotgun (WGS) entry which is preliminary data.</text>
</comment>
<name>A0AAP3DKL8_BRELA</name>
<organism evidence="1 2">
    <name type="scientific">Brevibacillus laterosporus</name>
    <name type="common">Bacillus laterosporus</name>
    <dbReference type="NCBI Taxonomy" id="1465"/>
    <lineage>
        <taxon>Bacteria</taxon>
        <taxon>Bacillati</taxon>
        <taxon>Bacillota</taxon>
        <taxon>Bacilli</taxon>
        <taxon>Bacillales</taxon>
        <taxon>Paenibacillaceae</taxon>
        <taxon>Brevibacillus</taxon>
    </lineage>
</organism>
<protein>
    <submittedName>
        <fullName evidence="1">Uncharacterized protein</fullName>
    </submittedName>
</protein>
<dbReference type="AlphaFoldDB" id="A0AAP3DKL8"/>
<evidence type="ECO:0000313" key="1">
    <source>
        <dbReference type="EMBL" id="MCZ0808790.1"/>
    </source>
</evidence>
<dbReference type="EMBL" id="JAPTNE010000024">
    <property type="protein sequence ID" value="MCZ0808790.1"/>
    <property type="molecule type" value="Genomic_DNA"/>
</dbReference>
<reference evidence="1" key="1">
    <citation type="submission" date="2022-09" db="EMBL/GenBank/DDBJ databases">
        <title>Genome analysis and characterization of larvicidal activity of Brevibacillus strains.</title>
        <authorList>
            <person name="Patrusheva E.V."/>
            <person name="Izotova A.O."/>
            <person name="Toshchakov S.V."/>
            <person name="Sineoky S.P."/>
        </authorList>
    </citation>
    <scope>NUCLEOTIDE SEQUENCE</scope>
    <source>
        <strain evidence="1">VKPM_B-13247</strain>
    </source>
</reference>
<sequence length="71" mass="8268">MGAEWDAFEERVKSELSFWRMVLEAHPGFDGRCIGACFSEISKDEAVLRRINKFNVDHKKQNHMQPDLKST</sequence>
<dbReference type="RefSeq" id="WP_258434235.1">
    <property type="nucleotide sequence ID" value="NZ_JANSGW010000024.1"/>
</dbReference>
<evidence type="ECO:0000313" key="2">
    <source>
        <dbReference type="Proteomes" id="UP001077662"/>
    </source>
</evidence>
<accession>A0AAP3DKL8</accession>
<proteinExistence type="predicted"/>
<gene>
    <name evidence="1" type="ORF">O0554_18035</name>
</gene>
<dbReference type="Proteomes" id="UP001077662">
    <property type="component" value="Unassembled WGS sequence"/>
</dbReference>